<dbReference type="PROSITE" id="PS51257">
    <property type="entry name" value="PROKAR_LIPOPROTEIN"/>
    <property type="match status" value="1"/>
</dbReference>
<keyword evidence="1" id="KW-0812">Transmembrane</keyword>
<evidence type="ECO:0000313" key="4">
    <source>
        <dbReference type="Proteomes" id="UP001154255"/>
    </source>
</evidence>
<evidence type="ECO:0000313" key="2">
    <source>
        <dbReference type="EMBL" id="CAI3947780.1"/>
    </source>
</evidence>
<dbReference type="Proteomes" id="UP001154259">
    <property type="component" value="Unassembled WGS sequence"/>
</dbReference>
<protein>
    <submittedName>
        <fullName evidence="2">Uncharacterized protein</fullName>
    </submittedName>
</protein>
<evidence type="ECO:0000313" key="5">
    <source>
        <dbReference type="Proteomes" id="UP001154259"/>
    </source>
</evidence>
<dbReference type="AlphaFoldDB" id="A0A9W4TS09"/>
<comment type="caution">
    <text evidence="2">The sequence shown here is derived from an EMBL/GenBank/DDBJ whole genome shotgun (WGS) entry which is preliminary data.</text>
</comment>
<dbReference type="Proteomes" id="UP001154255">
    <property type="component" value="Unassembled WGS sequence"/>
</dbReference>
<keyword evidence="1" id="KW-0472">Membrane</keyword>
<sequence>MGIKTSAFFYVLQGLAAGCAVMIPLPFIFFLVNTCYECFKDMNNLSEEEMKMWVGIQDIGFVTHPSEVISGVAFMVMIGFFIYLTLLLGIWVLSGCVYGKIRRISR</sequence>
<name>A0A9W4TS09_9PROT</name>
<evidence type="ECO:0000256" key="1">
    <source>
        <dbReference type="SAM" id="Phobius"/>
    </source>
</evidence>
<feature type="transmembrane region" description="Helical" evidence="1">
    <location>
        <begin position="72"/>
        <end position="98"/>
    </location>
</feature>
<organism evidence="2 4">
    <name type="scientific">Commensalibacter communis</name>
    <dbReference type="NCBI Taxonomy" id="2972786"/>
    <lineage>
        <taxon>Bacteria</taxon>
        <taxon>Pseudomonadati</taxon>
        <taxon>Pseudomonadota</taxon>
        <taxon>Alphaproteobacteria</taxon>
        <taxon>Acetobacterales</taxon>
        <taxon>Acetobacteraceae</taxon>
    </lineage>
</organism>
<gene>
    <name evidence="3" type="ORF">R53529_LOCUS1538</name>
    <name evidence="2" type="ORF">R53530_LOCUS1632</name>
</gene>
<keyword evidence="1" id="KW-1133">Transmembrane helix</keyword>
<accession>A0A9W4TS09</accession>
<dbReference type="EMBL" id="CAMXCS010000003">
    <property type="protein sequence ID" value="CAI3948248.1"/>
    <property type="molecule type" value="Genomic_DNA"/>
</dbReference>
<keyword evidence="5" id="KW-1185">Reference proteome</keyword>
<evidence type="ECO:0000313" key="3">
    <source>
        <dbReference type="EMBL" id="CAI3948248.1"/>
    </source>
</evidence>
<feature type="transmembrane region" description="Helical" evidence="1">
    <location>
        <begin position="7"/>
        <end position="32"/>
    </location>
</feature>
<dbReference type="EMBL" id="CAMXCM010000004">
    <property type="protein sequence ID" value="CAI3947780.1"/>
    <property type="molecule type" value="Genomic_DNA"/>
</dbReference>
<reference evidence="2" key="1">
    <citation type="submission" date="2022-10" db="EMBL/GenBank/DDBJ databases">
        <authorList>
            <person name="Botero Cardona J."/>
        </authorList>
    </citation>
    <scope>NUCLEOTIDE SEQUENCE</scope>
    <source>
        <strain evidence="2">LMG 31819</strain>
        <strain evidence="3">R-53529</strain>
    </source>
</reference>
<proteinExistence type="predicted"/>